<gene>
    <name evidence="2" type="ORF">A4X03_0g8051</name>
</gene>
<keyword evidence="1" id="KW-1133">Transmembrane helix</keyword>
<evidence type="ECO:0000256" key="1">
    <source>
        <dbReference type="SAM" id="Phobius"/>
    </source>
</evidence>
<dbReference type="InterPro" id="IPR043128">
    <property type="entry name" value="Rev_trsase/Diguanyl_cyclase"/>
</dbReference>
<organism evidence="2 3">
    <name type="scientific">Tilletia caries</name>
    <name type="common">wheat bunt fungus</name>
    <dbReference type="NCBI Taxonomy" id="13290"/>
    <lineage>
        <taxon>Eukaryota</taxon>
        <taxon>Fungi</taxon>
        <taxon>Dikarya</taxon>
        <taxon>Basidiomycota</taxon>
        <taxon>Ustilaginomycotina</taxon>
        <taxon>Exobasidiomycetes</taxon>
        <taxon>Tilletiales</taxon>
        <taxon>Tilletiaceae</taxon>
        <taxon>Tilletia</taxon>
    </lineage>
</organism>
<evidence type="ECO:0000313" key="3">
    <source>
        <dbReference type="Proteomes" id="UP000077671"/>
    </source>
</evidence>
<dbReference type="Proteomes" id="UP000077671">
    <property type="component" value="Unassembled WGS sequence"/>
</dbReference>
<dbReference type="SUPFAM" id="SSF56672">
    <property type="entry name" value="DNA/RNA polymerases"/>
    <property type="match status" value="1"/>
</dbReference>
<sequence>MPPALRDEYAYIPNSITNGFSMGPLSLPSSTHFHKNHYKEDRQSSIDNWLSKSLDAGFIAGPFDTAQVEAEIGPIHASPLQIVDKHDANGRIIKERIVYDASYPKARPGRPPPPIPSINSQIRKEDYPCEWFTAAETKILIRSAPPHARFAGFDLKDAFQQLGNLPSQRRLFCINVLDRIYVWLVGIFGLTSICGLFGACCDVTCFFLELLFPLLLTKHYVDDFLVADFAPPSSPHADRPFDLILHAVREFGWEVHPEKFFSWTRQFTFLGFEWDADSRSATLTQKKQTKFLGKLIALNNSHDVSEKEVASLIGSCQHVCVIATHRRSKLNALYRLRNSFIGSHSATRRYLDTASKREVVDWIHFFQAGPVTCSLDTSSSLFHTPVFSDASDFALGVVLGSKALSIPLPPDYCDRPDINIGVGEAWAFELAVHAAIAAGARSCVLLVHVDNQGVVYALRRGRSRNQLVNEVIDRTSEYALSFDVELSVRYVRSEDNPADAPSRGDSSGYEPLIFPFDRPWESILNIRSS</sequence>
<comment type="caution">
    <text evidence="2">The sequence shown here is derived from an EMBL/GenBank/DDBJ whole genome shotgun (WGS) entry which is preliminary data.</text>
</comment>
<dbReference type="PANTHER" id="PTHR33050:SF7">
    <property type="entry name" value="RIBONUCLEASE H"/>
    <property type="match status" value="1"/>
</dbReference>
<dbReference type="Gene3D" id="3.10.10.10">
    <property type="entry name" value="HIV Type 1 Reverse Transcriptase, subunit A, domain 1"/>
    <property type="match status" value="1"/>
</dbReference>
<dbReference type="AlphaFoldDB" id="A0A8T8SL10"/>
<reference evidence="2" key="1">
    <citation type="submission" date="2016-04" db="EMBL/GenBank/DDBJ databases">
        <authorList>
            <person name="Nguyen H.D."/>
            <person name="Kesanakurti P."/>
            <person name="Cullis J."/>
            <person name="Levesque C.A."/>
            <person name="Hambleton S."/>
        </authorList>
    </citation>
    <scope>NUCLEOTIDE SEQUENCE</scope>
    <source>
        <strain evidence="2">DAOMC 238032</strain>
    </source>
</reference>
<keyword evidence="1" id="KW-0472">Membrane</keyword>
<reference evidence="2" key="2">
    <citation type="journal article" date="2019" name="IMA Fungus">
        <title>Genome sequencing and comparison of five Tilletia species to identify candidate genes for the detection of regulated species infecting wheat.</title>
        <authorList>
            <person name="Nguyen H.D.T."/>
            <person name="Sultana T."/>
            <person name="Kesanakurti P."/>
            <person name="Hambleton S."/>
        </authorList>
    </citation>
    <scope>NUCLEOTIDE SEQUENCE</scope>
    <source>
        <strain evidence="2">DAOMC 238032</strain>
    </source>
</reference>
<dbReference type="InterPro" id="IPR043502">
    <property type="entry name" value="DNA/RNA_pol_sf"/>
</dbReference>
<dbReference type="EMBL" id="LWDD02002196">
    <property type="protein sequence ID" value="KAE8242387.1"/>
    <property type="molecule type" value="Genomic_DNA"/>
</dbReference>
<name>A0A8T8SL10_9BASI</name>
<keyword evidence="1" id="KW-0812">Transmembrane</keyword>
<protein>
    <recommendedName>
        <fullName evidence="4">Reverse transcriptase domain-containing protein</fullName>
    </recommendedName>
</protein>
<evidence type="ECO:0000313" key="2">
    <source>
        <dbReference type="EMBL" id="KAE8242387.1"/>
    </source>
</evidence>
<dbReference type="PANTHER" id="PTHR33050">
    <property type="entry name" value="REVERSE TRANSCRIPTASE DOMAIN-CONTAINING PROTEIN"/>
    <property type="match status" value="1"/>
</dbReference>
<accession>A0A8T8SL10</accession>
<dbReference type="InterPro" id="IPR052055">
    <property type="entry name" value="Hepadnavirus_pol/RT"/>
</dbReference>
<dbReference type="Gene3D" id="3.30.70.270">
    <property type="match status" value="1"/>
</dbReference>
<proteinExistence type="predicted"/>
<feature type="transmembrane region" description="Helical" evidence="1">
    <location>
        <begin position="180"/>
        <end position="199"/>
    </location>
</feature>
<evidence type="ECO:0008006" key="4">
    <source>
        <dbReference type="Google" id="ProtNLM"/>
    </source>
</evidence>